<dbReference type="Pfam" id="PF00271">
    <property type="entry name" value="Helicase_C"/>
    <property type="match status" value="1"/>
</dbReference>
<dbReference type="InterPro" id="IPR014001">
    <property type="entry name" value="Helicase_ATP-bd"/>
</dbReference>
<dbReference type="GO" id="GO:0006281">
    <property type="term" value="P:DNA repair"/>
    <property type="evidence" value="ECO:0007669"/>
    <property type="project" value="TreeGrafter"/>
</dbReference>
<name>A0A1S1J6K6_9FLAO</name>
<dbReference type="STRING" id="1278819.BHE19_12120"/>
<evidence type="ECO:0000259" key="3">
    <source>
        <dbReference type="PROSITE" id="PS51194"/>
    </source>
</evidence>
<sequence length="557" mass="63477">MAINIKPDQFNVPFQHLKNTERIVWRKFLSVAKWNHKKKVWVIPISFREQVYEVGGKCKASIIKIEDNIPEQVDVIPDLPKLNFDLGIVNSINGYKPRPYQEEGIARGLELKRFINGDQPGLGKTLQSIGTVYGAEKQGEITFPCIVICPSALKINWQREFEMWTDKKAMILDDKNKDTWHRFYEMGMADVFIVNYESLKKFFVNSMPNKKDLKHSNQIIMDERIKIFKSSIIDESHRLKDPNSIQAKICIQITKNKKYIILLTGTPVVNKPIDLFSQLAVMFKLRHFGGENGFKARYCEGGKGSANLKELNYLMNMSCYFMRKKEDVLKDLPPLSRQTILCTLTNKKEFDVVRDDFANFLKNSDLTDSEIKKKVSSETIVKITMLLQISAKGKIEAAQEYIDEIIGSGQKIVVFCKHKIIVDLLKVIYPKAVTVTGNDDSIQKQNSVDSFQKNPDTKLIICNHKAAGVGLTLTASSEVLFVELPWTQADCEQAEARCHRMGQPSNVRATYLLGEDTLDQWLYDLIQEKKAIANAITGTEDVVPTSILSSVFDLFKK</sequence>
<dbReference type="EMBL" id="MUHG01000018">
    <property type="protein sequence ID" value="OXB19548.1"/>
    <property type="molecule type" value="Genomic_DNA"/>
</dbReference>
<comment type="caution">
    <text evidence="4">The sequence shown here is derived from an EMBL/GenBank/DDBJ whole genome shotgun (WGS) entry which is preliminary data.</text>
</comment>
<evidence type="ECO:0000313" key="6">
    <source>
        <dbReference type="Proteomes" id="UP000180252"/>
    </source>
</evidence>
<dbReference type="PROSITE" id="PS51194">
    <property type="entry name" value="HELICASE_CTER"/>
    <property type="match status" value="1"/>
</dbReference>
<reference evidence="5 7" key="3">
    <citation type="submission" date="2016-11" db="EMBL/GenBank/DDBJ databases">
        <title>Whole genomes of Flavobacteriaceae.</title>
        <authorList>
            <person name="Stine C."/>
            <person name="Li C."/>
            <person name="Tadesse D."/>
        </authorList>
    </citation>
    <scope>NUCLEOTIDE SEQUENCE [LARGE SCALE GENOMIC DNA]</scope>
    <source>
        <strain evidence="5 7">ATCC BAA-2541</strain>
    </source>
</reference>
<dbReference type="InterPro" id="IPR027417">
    <property type="entry name" value="P-loop_NTPase"/>
</dbReference>
<reference evidence="6" key="2">
    <citation type="submission" date="2016-09" db="EMBL/GenBank/DDBJ databases">
        <authorList>
            <person name="Chen S."/>
            <person name="Walker E."/>
        </authorList>
    </citation>
    <scope>NUCLEOTIDE SEQUENCE [LARGE SCALE GENOMIC DNA]</scope>
    <source>
        <strain evidence="6">MSU</strain>
    </source>
</reference>
<dbReference type="SMART" id="SM00487">
    <property type="entry name" value="DEXDc"/>
    <property type="match status" value="1"/>
</dbReference>
<evidence type="ECO:0000256" key="1">
    <source>
        <dbReference type="ARBA" id="ARBA00022801"/>
    </source>
</evidence>
<keyword evidence="1" id="KW-0378">Hydrolase</keyword>
<dbReference type="Gene3D" id="3.40.50.300">
    <property type="entry name" value="P-loop containing nucleotide triphosphate hydrolases"/>
    <property type="match status" value="1"/>
</dbReference>
<evidence type="ECO:0000259" key="2">
    <source>
        <dbReference type="PROSITE" id="PS51192"/>
    </source>
</evidence>
<dbReference type="Proteomes" id="UP000180252">
    <property type="component" value="Unassembled WGS sequence"/>
</dbReference>
<evidence type="ECO:0000313" key="4">
    <source>
        <dbReference type="EMBL" id="OHT44776.1"/>
    </source>
</evidence>
<keyword evidence="7" id="KW-1185">Reference proteome</keyword>
<feature type="domain" description="Helicase ATP-binding" evidence="2">
    <location>
        <begin position="105"/>
        <end position="285"/>
    </location>
</feature>
<dbReference type="GO" id="GO:0031297">
    <property type="term" value="P:replication fork processing"/>
    <property type="evidence" value="ECO:0007669"/>
    <property type="project" value="TreeGrafter"/>
</dbReference>
<accession>A0A1S1J6K6</accession>
<dbReference type="PANTHER" id="PTHR45766:SF6">
    <property type="entry name" value="SWI_SNF-RELATED MATRIX-ASSOCIATED ACTIN-DEPENDENT REGULATOR OF CHROMATIN SUBFAMILY A-LIKE PROTEIN 1"/>
    <property type="match status" value="1"/>
</dbReference>
<dbReference type="PROSITE" id="PS51192">
    <property type="entry name" value="HELICASE_ATP_BIND_1"/>
    <property type="match status" value="1"/>
</dbReference>
<gene>
    <name evidence="5" type="ORF">B0A71_12750</name>
    <name evidence="4" type="ORF">BHE19_12120</name>
</gene>
<feature type="domain" description="Helicase C-terminal" evidence="3">
    <location>
        <begin position="397"/>
        <end position="551"/>
    </location>
</feature>
<proteinExistence type="predicted"/>
<dbReference type="InterPro" id="IPR000330">
    <property type="entry name" value="SNF2_N"/>
</dbReference>
<dbReference type="GO" id="GO:0005524">
    <property type="term" value="F:ATP binding"/>
    <property type="evidence" value="ECO:0007669"/>
    <property type="project" value="InterPro"/>
</dbReference>
<dbReference type="InterPro" id="IPR001650">
    <property type="entry name" value="Helicase_C-like"/>
</dbReference>
<dbReference type="Proteomes" id="UP000198319">
    <property type="component" value="Unassembled WGS sequence"/>
</dbReference>
<dbReference type="GO" id="GO:0016787">
    <property type="term" value="F:hydrolase activity"/>
    <property type="evidence" value="ECO:0007669"/>
    <property type="project" value="UniProtKB-KW"/>
</dbReference>
<dbReference type="InterPro" id="IPR038718">
    <property type="entry name" value="SNF2-like_sf"/>
</dbReference>
<evidence type="ECO:0000313" key="7">
    <source>
        <dbReference type="Proteomes" id="UP000198319"/>
    </source>
</evidence>
<dbReference type="PANTHER" id="PTHR45766">
    <property type="entry name" value="DNA ANNEALING HELICASE AND ENDONUCLEASE ZRANB3 FAMILY MEMBER"/>
    <property type="match status" value="1"/>
</dbReference>
<dbReference type="Pfam" id="PF00176">
    <property type="entry name" value="SNF2-rel_dom"/>
    <property type="match status" value="1"/>
</dbReference>
<reference evidence="4" key="1">
    <citation type="submission" date="2016-09" db="EMBL/GenBank/DDBJ databases">
        <authorList>
            <person name="Capua I."/>
            <person name="De Benedictis P."/>
            <person name="Joannis T."/>
            <person name="Lombin L.H."/>
            <person name="Cattoli G."/>
        </authorList>
    </citation>
    <scope>NUCLEOTIDE SEQUENCE [LARGE SCALE GENOMIC DNA]</scope>
    <source>
        <strain evidence="4">MSU</strain>
    </source>
</reference>
<evidence type="ECO:0000313" key="5">
    <source>
        <dbReference type="EMBL" id="OXB19548.1"/>
    </source>
</evidence>
<dbReference type="AlphaFoldDB" id="A0A1S1J6K6"/>
<dbReference type="EMBL" id="MIKE01000024">
    <property type="protein sequence ID" value="OHT44776.1"/>
    <property type="molecule type" value="Genomic_DNA"/>
</dbReference>
<dbReference type="InterPro" id="IPR049730">
    <property type="entry name" value="SNF2/RAD54-like_C"/>
</dbReference>
<dbReference type="Gene3D" id="3.40.50.10810">
    <property type="entry name" value="Tandem AAA-ATPase domain"/>
    <property type="match status" value="1"/>
</dbReference>
<protein>
    <recommendedName>
        <fullName evidence="8">DEAD/DEAH box helicase</fullName>
    </recommendedName>
</protein>
<dbReference type="SUPFAM" id="SSF52540">
    <property type="entry name" value="P-loop containing nucleoside triphosphate hydrolases"/>
    <property type="match status" value="2"/>
</dbReference>
<organism evidence="4 6">
    <name type="scientific">Flavobacterium tructae</name>
    <dbReference type="NCBI Taxonomy" id="1114873"/>
    <lineage>
        <taxon>Bacteria</taxon>
        <taxon>Pseudomonadati</taxon>
        <taxon>Bacteroidota</taxon>
        <taxon>Flavobacteriia</taxon>
        <taxon>Flavobacteriales</taxon>
        <taxon>Flavobacteriaceae</taxon>
        <taxon>Flavobacterium</taxon>
    </lineage>
</organism>
<evidence type="ECO:0008006" key="8">
    <source>
        <dbReference type="Google" id="ProtNLM"/>
    </source>
</evidence>
<dbReference type="CDD" id="cd18793">
    <property type="entry name" value="SF2_C_SNF"/>
    <property type="match status" value="1"/>
</dbReference>
<dbReference type="SMART" id="SM00490">
    <property type="entry name" value="HELICc"/>
    <property type="match status" value="1"/>
</dbReference>